<evidence type="ECO:0000313" key="11">
    <source>
        <dbReference type="Proteomes" id="UP001168990"/>
    </source>
</evidence>
<feature type="compositionally biased region" description="Low complexity" evidence="6">
    <location>
        <begin position="463"/>
        <end position="476"/>
    </location>
</feature>
<evidence type="ECO:0000256" key="3">
    <source>
        <dbReference type="ARBA" id="ARBA00022771"/>
    </source>
</evidence>
<protein>
    <recommendedName>
        <fullName evidence="12">Rabphilin</fullName>
    </recommendedName>
</protein>
<reference evidence="10" key="1">
    <citation type="journal article" date="2023" name="bioRxiv">
        <title>Scaffold-level genome assemblies of two parasitoid biocontrol wasps reveal the parthenogenesis mechanism and an associated novel virus.</title>
        <authorList>
            <person name="Inwood S."/>
            <person name="Skelly J."/>
            <person name="Guhlin J."/>
            <person name="Harrop T."/>
            <person name="Goldson S."/>
            <person name="Dearden P."/>
        </authorList>
    </citation>
    <scope>NUCLEOTIDE SEQUENCE</scope>
    <source>
        <strain evidence="10">Irish</strain>
        <tissue evidence="10">Whole body</tissue>
    </source>
</reference>
<evidence type="ECO:0000259" key="9">
    <source>
        <dbReference type="PROSITE" id="PS50916"/>
    </source>
</evidence>
<reference evidence="10" key="2">
    <citation type="submission" date="2023-03" db="EMBL/GenBank/DDBJ databases">
        <authorList>
            <person name="Inwood S.N."/>
            <person name="Skelly J.G."/>
            <person name="Guhlin J."/>
            <person name="Harrop T.W.R."/>
            <person name="Goldson S.G."/>
            <person name="Dearden P.K."/>
        </authorList>
    </citation>
    <scope>NUCLEOTIDE SEQUENCE</scope>
    <source>
        <strain evidence="10">Irish</strain>
        <tissue evidence="10">Whole body</tissue>
    </source>
</reference>
<name>A0AA39C7U0_9HYME</name>
<keyword evidence="4" id="KW-0862">Zinc</keyword>
<dbReference type="InterPro" id="IPR010911">
    <property type="entry name" value="Rab_BD"/>
</dbReference>
<feature type="domain" description="C2" evidence="7">
    <location>
        <begin position="673"/>
        <end position="832"/>
    </location>
</feature>
<keyword evidence="3 5" id="KW-0863">Zinc-finger</keyword>
<dbReference type="GO" id="GO:0006886">
    <property type="term" value="P:intracellular protein transport"/>
    <property type="evidence" value="ECO:0007669"/>
    <property type="project" value="InterPro"/>
</dbReference>
<dbReference type="Pfam" id="PF00168">
    <property type="entry name" value="C2"/>
    <property type="match status" value="3"/>
</dbReference>
<feature type="domain" description="FYVE-type" evidence="8">
    <location>
        <begin position="137"/>
        <end position="229"/>
    </location>
</feature>
<feature type="region of interest" description="Disordered" evidence="6">
    <location>
        <begin position="268"/>
        <end position="290"/>
    </location>
</feature>
<evidence type="ECO:0000256" key="1">
    <source>
        <dbReference type="ARBA" id="ARBA00022723"/>
    </source>
</evidence>
<sequence length="856" mass="96341">MEAMYHSGSGRNTKWVCPNDRQLALRAKLKTGWSVKSSSLDSRYDDYNQYSTSYPGNLSSTSNANRNLPLTDDERQRIIEVIQRAEALDQSEQERVGKLVERLDNMKRNVSMVTSTRSNGRNCGSRCIRGNKCICCCALCGEKFTVLGAGPTLCRDCRKYVCQKCGVETTTVAGVPISNAKSLQADRQQRSISASIGNLSSIESLVNVNPPSTPPTKVFLCRICTETREMWKKSGAWFFKSLPKYILPEKKKPRSGSRCAAWTLTGSSRSLEPAETQDSSSDEDITRGNGTHRRLFVSSSVSSEPGESTLTQKRFETLVEVHNKRGSSLDLNNALIENEIKSVSLQLQPSTPNLLSPGQLTVPNISSTLTSPTSPLSPLSPTRSSNRLRDQRDKMTTASGSSQSSTFLRQFAIGSSESVDRESTTDNGTKKKLSCQSLSRNSSNDKINQIRGVGSTLESTDPTSSRYHSTTSRRQSVNSESNLSEMMDSGKTCVSNSQHDHDPNQPLIYRQMDLNIAEMDEEKNYGTLEIALRYEPNQTSHCLQCKLIRARALRPMDIHGLADPFCVLSILPIDPKSNTTMKLRSKTVPKTRDPEFNEQLNFYAITESDMTSEKALHIMILQDDEAGRDFLGEAKFPLRELRPYQTKFYNVSLMDHYQVDQEENVWSEELSNGRGKIFLSLNYNTNRRALLVHVQRAMNLLAMDSNGLSDPFVKVRLLMPTQQREDNSIKINQVHITKSLRESFTRSLTKHQPKQGKKIAKNTSLTHTTKVKWNTLNPEWNEEFSFETQLNDLNTLALVLTVWDKDFGKKNDFLGSLVLSCNSKGARLRQWINVMKFPDHQHEASHELSKEKILFE</sequence>
<dbReference type="GO" id="GO:0016020">
    <property type="term" value="C:membrane"/>
    <property type="evidence" value="ECO:0007669"/>
    <property type="project" value="InterPro"/>
</dbReference>
<dbReference type="EMBL" id="JAQQBS010001424">
    <property type="protein sequence ID" value="KAK0159169.1"/>
    <property type="molecule type" value="Genomic_DNA"/>
</dbReference>
<dbReference type="SMART" id="SM00239">
    <property type="entry name" value="C2"/>
    <property type="match status" value="2"/>
</dbReference>
<keyword evidence="2" id="KW-0677">Repeat</keyword>
<dbReference type="PROSITE" id="PS50178">
    <property type="entry name" value="ZF_FYVE"/>
    <property type="match status" value="1"/>
</dbReference>
<evidence type="ECO:0000256" key="2">
    <source>
        <dbReference type="ARBA" id="ARBA00022737"/>
    </source>
</evidence>
<keyword evidence="1" id="KW-0479">Metal-binding</keyword>
<dbReference type="AlphaFoldDB" id="A0AA39C7U0"/>
<feature type="domain" description="RabBD" evidence="9">
    <location>
        <begin position="64"/>
        <end position="241"/>
    </location>
</feature>
<dbReference type="InterPro" id="IPR013083">
    <property type="entry name" value="Znf_RING/FYVE/PHD"/>
</dbReference>
<dbReference type="Pfam" id="PF02318">
    <property type="entry name" value="FYVE_2"/>
    <property type="match status" value="1"/>
</dbReference>
<feature type="region of interest" description="Disordered" evidence="6">
    <location>
        <begin position="365"/>
        <end position="504"/>
    </location>
</feature>
<evidence type="ECO:0000259" key="8">
    <source>
        <dbReference type="PROSITE" id="PS50178"/>
    </source>
</evidence>
<dbReference type="Gene3D" id="3.30.40.10">
    <property type="entry name" value="Zinc/RING finger domain, C3HC4 (zinc finger)"/>
    <property type="match status" value="1"/>
</dbReference>
<feature type="domain" description="C2" evidence="7">
    <location>
        <begin position="524"/>
        <end position="653"/>
    </location>
</feature>
<organism evidence="10 11">
    <name type="scientific">Microctonus aethiopoides</name>
    <dbReference type="NCBI Taxonomy" id="144406"/>
    <lineage>
        <taxon>Eukaryota</taxon>
        <taxon>Metazoa</taxon>
        <taxon>Ecdysozoa</taxon>
        <taxon>Arthropoda</taxon>
        <taxon>Hexapoda</taxon>
        <taxon>Insecta</taxon>
        <taxon>Pterygota</taxon>
        <taxon>Neoptera</taxon>
        <taxon>Endopterygota</taxon>
        <taxon>Hymenoptera</taxon>
        <taxon>Apocrita</taxon>
        <taxon>Ichneumonoidea</taxon>
        <taxon>Braconidae</taxon>
        <taxon>Euphorinae</taxon>
        <taxon>Microctonus</taxon>
    </lineage>
</organism>
<feature type="compositionally biased region" description="Polar residues" evidence="6">
    <location>
        <begin position="434"/>
        <end position="447"/>
    </location>
</feature>
<dbReference type="GO" id="GO:0017158">
    <property type="term" value="P:regulation of calcium ion-dependent exocytosis"/>
    <property type="evidence" value="ECO:0007669"/>
    <property type="project" value="TreeGrafter"/>
</dbReference>
<keyword evidence="11" id="KW-1185">Reference proteome</keyword>
<dbReference type="PROSITE" id="PS50004">
    <property type="entry name" value="C2"/>
    <property type="match status" value="2"/>
</dbReference>
<dbReference type="PROSITE" id="PS50916">
    <property type="entry name" value="RABBD"/>
    <property type="match status" value="1"/>
</dbReference>
<dbReference type="PANTHER" id="PTHR45729:SF6">
    <property type="entry name" value="RABPHILIN, ISOFORM A"/>
    <property type="match status" value="1"/>
</dbReference>
<dbReference type="GO" id="GO:0006887">
    <property type="term" value="P:exocytosis"/>
    <property type="evidence" value="ECO:0007669"/>
    <property type="project" value="TreeGrafter"/>
</dbReference>
<evidence type="ECO:0000256" key="4">
    <source>
        <dbReference type="ARBA" id="ARBA00022833"/>
    </source>
</evidence>
<dbReference type="InterPro" id="IPR041282">
    <property type="entry name" value="FYVE_2"/>
</dbReference>
<dbReference type="InterPro" id="IPR035892">
    <property type="entry name" value="C2_domain_sf"/>
</dbReference>
<dbReference type="InterPro" id="IPR011011">
    <property type="entry name" value="Znf_FYVE_PHD"/>
</dbReference>
<dbReference type="InterPro" id="IPR043566">
    <property type="entry name" value="Rabphilin/DOC2/Noc2"/>
</dbReference>
<feature type="compositionally biased region" description="Low complexity" evidence="6">
    <location>
        <begin position="366"/>
        <end position="385"/>
    </location>
</feature>
<dbReference type="PRINTS" id="PR00399">
    <property type="entry name" value="SYNAPTOTAGMN"/>
</dbReference>
<proteinExistence type="predicted"/>
<dbReference type="SUPFAM" id="SSF57903">
    <property type="entry name" value="FYVE/PHD zinc finger"/>
    <property type="match status" value="1"/>
</dbReference>
<comment type="caution">
    <text evidence="10">The sequence shown here is derived from an EMBL/GenBank/DDBJ whole genome shotgun (WGS) entry which is preliminary data.</text>
</comment>
<dbReference type="GO" id="GO:0098793">
    <property type="term" value="C:presynapse"/>
    <property type="evidence" value="ECO:0007669"/>
    <property type="project" value="GOC"/>
</dbReference>
<dbReference type="GO" id="GO:0061669">
    <property type="term" value="P:spontaneous neurotransmitter secretion"/>
    <property type="evidence" value="ECO:0007669"/>
    <property type="project" value="TreeGrafter"/>
</dbReference>
<dbReference type="PANTHER" id="PTHR45729">
    <property type="entry name" value="RABPHILIN, ISOFORM A"/>
    <property type="match status" value="1"/>
</dbReference>
<dbReference type="Proteomes" id="UP001168990">
    <property type="component" value="Unassembled WGS sequence"/>
</dbReference>
<evidence type="ECO:0000256" key="6">
    <source>
        <dbReference type="SAM" id="MobiDB-lite"/>
    </source>
</evidence>
<evidence type="ECO:0000256" key="5">
    <source>
        <dbReference type="PROSITE-ProRule" id="PRU00091"/>
    </source>
</evidence>
<dbReference type="SUPFAM" id="SSF49562">
    <property type="entry name" value="C2 domain (Calcium/lipid-binding domain, CaLB)"/>
    <property type="match status" value="2"/>
</dbReference>
<gene>
    <name evidence="10" type="ORF">PV328_010088</name>
</gene>
<evidence type="ECO:0000259" key="7">
    <source>
        <dbReference type="PROSITE" id="PS50004"/>
    </source>
</evidence>
<dbReference type="Gene3D" id="2.60.40.150">
    <property type="entry name" value="C2 domain"/>
    <property type="match status" value="2"/>
</dbReference>
<evidence type="ECO:0000313" key="10">
    <source>
        <dbReference type="EMBL" id="KAK0159169.1"/>
    </source>
</evidence>
<dbReference type="InterPro" id="IPR017455">
    <property type="entry name" value="Znf_FYVE-rel"/>
</dbReference>
<feature type="compositionally biased region" description="Polar residues" evidence="6">
    <location>
        <begin position="396"/>
        <end position="417"/>
    </location>
</feature>
<evidence type="ECO:0008006" key="12">
    <source>
        <dbReference type="Google" id="ProtNLM"/>
    </source>
</evidence>
<dbReference type="InterPro" id="IPR001565">
    <property type="entry name" value="Synaptotagmin"/>
</dbReference>
<accession>A0AA39C7U0</accession>
<dbReference type="GO" id="GO:0031267">
    <property type="term" value="F:small GTPase binding"/>
    <property type="evidence" value="ECO:0007669"/>
    <property type="project" value="InterPro"/>
</dbReference>
<dbReference type="GO" id="GO:0008270">
    <property type="term" value="F:zinc ion binding"/>
    <property type="evidence" value="ECO:0007669"/>
    <property type="project" value="UniProtKB-KW"/>
</dbReference>
<dbReference type="InterPro" id="IPR000008">
    <property type="entry name" value="C2_dom"/>
</dbReference>